<dbReference type="InterPro" id="IPR036779">
    <property type="entry name" value="LysM_dom_sf"/>
</dbReference>
<dbReference type="InterPro" id="IPR011055">
    <property type="entry name" value="Dup_hybrid_motif"/>
</dbReference>
<dbReference type="SUPFAM" id="SSF51261">
    <property type="entry name" value="Duplicated hybrid motif"/>
    <property type="match status" value="1"/>
</dbReference>
<keyword evidence="5" id="KW-1185">Reference proteome</keyword>
<dbReference type="Gene3D" id="2.70.70.10">
    <property type="entry name" value="Glucose Permease (Domain IIA)"/>
    <property type="match status" value="1"/>
</dbReference>
<dbReference type="Gene3D" id="3.10.350.10">
    <property type="entry name" value="LysM domain"/>
    <property type="match status" value="1"/>
</dbReference>
<dbReference type="InterPro" id="IPR050570">
    <property type="entry name" value="Cell_wall_metabolism_enzyme"/>
</dbReference>
<proteinExistence type="inferred from homology"/>
<feature type="compositionally biased region" description="Polar residues" evidence="2">
    <location>
        <begin position="107"/>
        <end position="120"/>
    </location>
</feature>
<dbReference type="PANTHER" id="PTHR21666">
    <property type="entry name" value="PEPTIDASE-RELATED"/>
    <property type="match status" value="1"/>
</dbReference>
<protein>
    <submittedName>
        <fullName evidence="4">Peptidase M23</fullName>
    </submittedName>
</protein>
<dbReference type="GO" id="GO:0004222">
    <property type="term" value="F:metalloendopeptidase activity"/>
    <property type="evidence" value="ECO:0007669"/>
    <property type="project" value="TreeGrafter"/>
</dbReference>
<dbReference type="OrthoDB" id="9795421at2"/>
<gene>
    <name evidence="4" type="ORF">CWE11_00630</name>
</gene>
<evidence type="ECO:0000259" key="3">
    <source>
        <dbReference type="PROSITE" id="PS51782"/>
    </source>
</evidence>
<dbReference type="SMART" id="SM00257">
    <property type="entry name" value="LysM"/>
    <property type="match status" value="1"/>
</dbReference>
<comment type="caution">
    <text evidence="4">The sequence shown here is derived from an EMBL/GenBank/DDBJ whole genome shotgun (WGS) entry which is preliminary data.</text>
</comment>
<reference evidence="4 5" key="1">
    <citation type="journal article" date="2011" name="Front. Microbiol.">
        <title>Genomic signatures of strain selection and enhancement in Bacillus atrophaeus var. globigii, a historical biowarfare simulant.</title>
        <authorList>
            <person name="Gibbons H.S."/>
            <person name="Broomall S.M."/>
            <person name="McNew L.A."/>
            <person name="Daligault H."/>
            <person name="Chapman C."/>
            <person name="Bruce D."/>
            <person name="Karavis M."/>
            <person name="Krepps M."/>
            <person name="McGregor P.A."/>
            <person name="Hong C."/>
            <person name="Park K.H."/>
            <person name="Akmal A."/>
            <person name="Feldman A."/>
            <person name="Lin J.S."/>
            <person name="Chang W.E."/>
            <person name="Higgs B.W."/>
            <person name="Demirev P."/>
            <person name="Lindquist J."/>
            <person name="Liem A."/>
            <person name="Fochler E."/>
            <person name="Read T.D."/>
            <person name="Tapia R."/>
            <person name="Johnson S."/>
            <person name="Bishop-Lilly K.A."/>
            <person name="Detter C."/>
            <person name="Han C."/>
            <person name="Sozhamannan S."/>
            <person name="Rosenzweig C.N."/>
            <person name="Skowronski E.W."/>
        </authorList>
    </citation>
    <scope>NUCLEOTIDE SEQUENCE [LARGE SCALE GENOMIC DNA]</scope>
    <source>
        <strain evidence="4 5">GYP-17</strain>
    </source>
</reference>
<dbReference type="Pfam" id="PF01476">
    <property type="entry name" value="LysM"/>
    <property type="match status" value="1"/>
</dbReference>
<sequence>MRRLGMLHVVVGVLILQGCTAPHEPAPVERVYRGKTFLDYERASLNQETYRVQAGETLYSIAFRANMDLREIAQLNGLSHPYTIFVGQELRLRPSTPGPSPRSSPTQETVATRSSSEYGVTNNQQSTQTTSEQRAGPSTPRSESSGTPATPVVSSPSVQTQRSVPTADLRWQWPSRARVVRRFSTHETGGRGMEFAGNRGDPVLAAAAGRVVYVGSALRGYGQLIILKHNDDYITAYGHNDQLLVREQQWVEAGEQIATMGSTGREDVRLRFELRFRGNSVNPENYLPRQR</sequence>
<dbReference type="EMBL" id="PIPM01000001">
    <property type="protein sequence ID" value="RUO36361.1"/>
    <property type="molecule type" value="Genomic_DNA"/>
</dbReference>
<comment type="similarity">
    <text evidence="1">Belongs to the E.coli NlpD/Haemophilus LppB family.</text>
</comment>
<evidence type="ECO:0000256" key="2">
    <source>
        <dbReference type="SAM" id="MobiDB-lite"/>
    </source>
</evidence>
<feature type="compositionally biased region" description="Polar residues" evidence="2">
    <location>
        <begin position="139"/>
        <end position="164"/>
    </location>
</feature>
<evidence type="ECO:0000313" key="5">
    <source>
        <dbReference type="Proteomes" id="UP000288405"/>
    </source>
</evidence>
<dbReference type="CDD" id="cd00118">
    <property type="entry name" value="LysM"/>
    <property type="match status" value="1"/>
</dbReference>
<dbReference type="PROSITE" id="PS51782">
    <property type="entry name" value="LYSM"/>
    <property type="match status" value="1"/>
</dbReference>
<dbReference type="Proteomes" id="UP000288405">
    <property type="component" value="Unassembled WGS sequence"/>
</dbReference>
<dbReference type="InterPro" id="IPR018392">
    <property type="entry name" value="LysM"/>
</dbReference>
<dbReference type="RefSeq" id="WP_126775673.1">
    <property type="nucleotide sequence ID" value="NZ_PIPM01000001.1"/>
</dbReference>
<evidence type="ECO:0000313" key="4">
    <source>
        <dbReference type="EMBL" id="RUO36361.1"/>
    </source>
</evidence>
<dbReference type="GO" id="GO:0032153">
    <property type="term" value="C:cell division site"/>
    <property type="evidence" value="ECO:0007669"/>
    <property type="project" value="TreeGrafter"/>
</dbReference>
<dbReference type="PROSITE" id="PS51257">
    <property type="entry name" value="PROKAR_LIPOPROTEIN"/>
    <property type="match status" value="1"/>
</dbReference>
<organism evidence="4 5">
    <name type="scientific">Aliidiomarina sanyensis</name>
    <dbReference type="NCBI Taxonomy" id="1249555"/>
    <lineage>
        <taxon>Bacteria</taxon>
        <taxon>Pseudomonadati</taxon>
        <taxon>Pseudomonadota</taxon>
        <taxon>Gammaproteobacteria</taxon>
        <taxon>Alteromonadales</taxon>
        <taxon>Idiomarinaceae</taxon>
        <taxon>Aliidiomarina</taxon>
    </lineage>
</organism>
<feature type="domain" description="LysM" evidence="3">
    <location>
        <begin position="48"/>
        <end position="92"/>
    </location>
</feature>
<feature type="compositionally biased region" description="Low complexity" evidence="2">
    <location>
        <begin position="121"/>
        <end position="133"/>
    </location>
</feature>
<dbReference type="GO" id="GO:0009279">
    <property type="term" value="C:cell outer membrane"/>
    <property type="evidence" value="ECO:0007669"/>
    <property type="project" value="TreeGrafter"/>
</dbReference>
<accession>A0A432WRH1</accession>
<feature type="region of interest" description="Disordered" evidence="2">
    <location>
        <begin position="91"/>
        <end position="169"/>
    </location>
</feature>
<dbReference type="PANTHER" id="PTHR21666:SF263">
    <property type="entry name" value="MUREIN HYDROLASE ACTIVATOR NLPD"/>
    <property type="match status" value="1"/>
</dbReference>
<dbReference type="CDD" id="cd12797">
    <property type="entry name" value="M23_peptidase"/>
    <property type="match status" value="1"/>
</dbReference>
<evidence type="ECO:0000256" key="1">
    <source>
        <dbReference type="ARBA" id="ARBA00038420"/>
    </source>
</evidence>
<dbReference type="InterPro" id="IPR016047">
    <property type="entry name" value="M23ase_b-sheet_dom"/>
</dbReference>
<dbReference type="AlphaFoldDB" id="A0A432WRH1"/>
<name>A0A432WRH1_9GAMM</name>
<dbReference type="Pfam" id="PF01551">
    <property type="entry name" value="Peptidase_M23"/>
    <property type="match status" value="1"/>
</dbReference>